<evidence type="ECO:0000256" key="1">
    <source>
        <dbReference type="SAM" id="MobiDB-lite"/>
    </source>
</evidence>
<proteinExistence type="predicted"/>
<organism evidence="2 3">
    <name type="scientific">Aspergillus clavatus (strain ATCC 1007 / CBS 513.65 / DSM 816 / NCTC 3887 / NRRL 1 / QM 1276 / 107)</name>
    <dbReference type="NCBI Taxonomy" id="344612"/>
    <lineage>
        <taxon>Eukaryota</taxon>
        <taxon>Fungi</taxon>
        <taxon>Dikarya</taxon>
        <taxon>Ascomycota</taxon>
        <taxon>Pezizomycotina</taxon>
        <taxon>Eurotiomycetes</taxon>
        <taxon>Eurotiomycetidae</taxon>
        <taxon>Eurotiales</taxon>
        <taxon>Aspergillaceae</taxon>
        <taxon>Aspergillus</taxon>
        <taxon>Aspergillus subgen. Fumigati</taxon>
    </lineage>
</organism>
<keyword evidence="3" id="KW-1185">Reference proteome</keyword>
<dbReference type="GeneID" id="4708709"/>
<dbReference type="EMBL" id="DS027004">
    <property type="protein sequence ID" value="EAW14662.1"/>
    <property type="molecule type" value="Genomic_DNA"/>
</dbReference>
<feature type="compositionally biased region" description="Polar residues" evidence="1">
    <location>
        <begin position="63"/>
        <end position="73"/>
    </location>
</feature>
<dbReference type="OMA" id="YLQGPAY"/>
<dbReference type="STRING" id="344612.A1C4P4"/>
<dbReference type="Proteomes" id="UP000006701">
    <property type="component" value="Unassembled WGS sequence"/>
</dbReference>
<dbReference type="eggNOG" id="ENOG502S4YJ">
    <property type="taxonomic scope" value="Eukaryota"/>
</dbReference>
<evidence type="ECO:0000313" key="3">
    <source>
        <dbReference type="Proteomes" id="UP000006701"/>
    </source>
</evidence>
<name>A1C4P4_ASPCL</name>
<dbReference type="VEuPathDB" id="FungiDB:ACLA_000730"/>
<dbReference type="OrthoDB" id="2499658at2759"/>
<gene>
    <name evidence="2" type="ORF">ACLA_000730</name>
</gene>
<reference evidence="2 3" key="1">
    <citation type="journal article" date="2008" name="PLoS Genet.">
        <title>Genomic islands in the pathogenic filamentous fungus Aspergillus fumigatus.</title>
        <authorList>
            <person name="Fedorova N.D."/>
            <person name="Khaldi N."/>
            <person name="Joardar V.S."/>
            <person name="Maiti R."/>
            <person name="Amedeo P."/>
            <person name="Anderson M.J."/>
            <person name="Crabtree J."/>
            <person name="Silva J.C."/>
            <person name="Badger J.H."/>
            <person name="Albarraq A."/>
            <person name="Angiuoli S."/>
            <person name="Bussey H."/>
            <person name="Bowyer P."/>
            <person name="Cotty P.J."/>
            <person name="Dyer P.S."/>
            <person name="Egan A."/>
            <person name="Galens K."/>
            <person name="Fraser-Liggett C.M."/>
            <person name="Haas B.J."/>
            <person name="Inman J.M."/>
            <person name="Kent R."/>
            <person name="Lemieux S."/>
            <person name="Malavazi I."/>
            <person name="Orvis J."/>
            <person name="Roemer T."/>
            <person name="Ronning C.M."/>
            <person name="Sundaram J.P."/>
            <person name="Sutton G."/>
            <person name="Turner G."/>
            <person name="Venter J.C."/>
            <person name="White O.R."/>
            <person name="Whitty B.R."/>
            <person name="Youngman P."/>
            <person name="Wolfe K.H."/>
            <person name="Goldman G.H."/>
            <person name="Wortman J.R."/>
            <person name="Jiang B."/>
            <person name="Denning D.W."/>
            <person name="Nierman W.C."/>
        </authorList>
    </citation>
    <scope>NUCLEOTIDE SEQUENCE [LARGE SCALE GENOMIC DNA]</scope>
    <source>
        <strain evidence="3">ATCC 1007 / CBS 513.65 / DSM 816 / NCTC 3887 / NRRL 1</strain>
    </source>
</reference>
<evidence type="ECO:0000313" key="2">
    <source>
        <dbReference type="EMBL" id="EAW14662.1"/>
    </source>
</evidence>
<protein>
    <submittedName>
        <fullName evidence="2">Uncharacterized protein</fullName>
    </submittedName>
</protein>
<feature type="region of interest" description="Disordered" evidence="1">
    <location>
        <begin position="63"/>
        <end position="90"/>
    </location>
</feature>
<dbReference type="HOGENOM" id="CLU_1713781_0_0_1"/>
<dbReference type="AlphaFoldDB" id="A1C4P4"/>
<sequence length="152" mass="17333">MSGFERRSAHGHGSYILNQQISLPISYNQGENHEYGSNGTSSYHMPQNSYNMYHQCSLTYDQNGVPSSISEPSSHPVLPTPEHEFIQHGSSQCMPQARYLESPRYLFLREATNETEIESQESLNENKMLSEPVIPPLEGFPGVREFDQLIRR</sequence>
<dbReference type="RefSeq" id="XP_001276088.1">
    <property type="nucleotide sequence ID" value="XM_001276087.1"/>
</dbReference>
<accession>A1C4P4</accession>
<dbReference type="KEGG" id="act:ACLA_000730"/>